<feature type="chain" id="PRO_5044579350" evidence="9">
    <location>
        <begin position="20"/>
        <end position="421"/>
    </location>
</feature>
<dbReference type="PROSITE" id="PS00010">
    <property type="entry name" value="ASX_HYDROXYL"/>
    <property type="match status" value="1"/>
</dbReference>
<dbReference type="EMBL" id="GGMS01015082">
    <property type="protein sequence ID" value="MBY84285.1"/>
    <property type="molecule type" value="Transcribed_RNA"/>
</dbReference>
<dbReference type="RefSeq" id="XP_025404700.1">
    <property type="nucleotide sequence ID" value="XM_025548915.1"/>
</dbReference>
<comment type="caution">
    <text evidence="8">Lacks conserved residue(s) required for the propagation of feature annotation.</text>
</comment>
<dbReference type="OrthoDB" id="10022113at2759"/>
<dbReference type="CDD" id="cd00054">
    <property type="entry name" value="EGF_CA"/>
    <property type="match status" value="3"/>
</dbReference>
<dbReference type="InterPro" id="IPR000152">
    <property type="entry name" value="EGF-type_Asp/Asn_hydroxyl_site"/>
</dbReference>
<accession>A0A2S2R2T1</accession>
<dbReference type="SUPFAM" id="SSF57184">
    <property type="entry name" value="Growth factor receptor domain"/>
    <property type="match status" value="1"/>
</dbReference>
<comment type="subcellular location">
    <subcellularLocation>
        <location evidence="1">Secreted</location>
    </subcellularLocation>
</comment>
<evidence type="ECO:0000256" key="8">
    <source>
        <dbReference type="PROSITE-ProRule" id="PRU00076"/>
    </source>
</evidence>
<dbReference type="SUPFAM" id="SSF57196">
    <property type="entry name" value="EGF/Laminin"/>
    <property type="match status" value="1"/>
</dbReference>
<dbReference type="PANTHER" id="PTHR47333">
    <property type="entry name" value="VON WILLEBRAND FACTOR C AND EGF DOMAIN-CONTAINING PROTEIN"/>
    <property type="match status" value="1"/>
</dbReference>
<evidence type="ECO:0000256" key="2">
    <source>
        <dbReference type="ARBA" id="ARBA00022525"/>
    </source>
</evidence>
<dbReference type="InterPro" id="IPR018097">
    <property type="entry name" value="EGF_Ca-bd_CS"/>
</dbReference>
<evidence type="ECO:0000313" key="13">
    <source>
        <dbReference type="RefSeq" id="XP_025404700.1"/>
    </source>
</evidence>
<evidence type="ECO:0000259" key="10">
    <source>
        <dbReference type="PROSITE" id="PS50026"/>
    </source>
</evidence>
<dbReference type="InterPro" id="IPR001881">
    <property type="entry name" value="EGF-like_Ca-bd_dom"/>
</dbReference>
<dbReference type="InterPro" id="IPR049883">
    <property type="entry name" value="NOTCH1_EGF-like"/>
</dbReference>
<evidence type="ECO:0000256" key="1">
    <source>
        <dbReference type="ARBA" id="ARBA00004613"/>
    </source>
</evidence>
<dbReference type="SMART" id="SM00179">
    <property type="entry name" value="EGF_CA"/>
    <property type="match status" value="4"/>
</dbReference>
<evidence type="ECO:0000256" key="9">
    <source>
        <dbReference type="SAM" id="SignalP"/>
    </source>
</evidence>
<evidence type="ECO:0000256" key="6">
    <source>
        <dbReference type="ARBA" id="ARBA00023157"/>
    </source>
</evidence>
<dbReference type="PROSITE" id="PS50026">
    <property type="entry name" value="EGF_3"/>
    <property type="match status" value="1"/>
</dbReference>
<protein>
    <submittedName>
        <fullName evidence="11 13">Fibulin-1</fullName>
    </submittedName>
</protein>
<dbReference type="Pfam" id="PF07645">
    <property type="entry name" value="EGF_CA"/>
    <property type="match status" value="3"/>
</dbReference>
<keyword evidence="7" id="KW-0325">Glycoprotein</keyword>
<evidence type="ECO:0000256" key="4">
    <source>
        <dbReference type="ARBA" id="ARBA00022729"/>
    </source>
</evidence>
<dbReference type="InterPro" id="IPR009030">
    <property type="entry name" value="Growth_fac_rcpt_cys_sf"/>
</dbReference>
<keyword evidence="5" id="KW-0677">Repeat</keyword>
<dbReference type="Proteomes" id="UP000694846">
    <property type="component" value="Unplaced"/>
</dbReference>
<name>A0A2S2R2T1_9HEMI</name>
<evidence type="ECO:0000256" key="7">
    <source>
        <dbReference type="ARBA" id="ARBA00023180"/>
    </source>
</evidence>
<evidence type="ECO:0000256" key="5">
    <source>
        <dbReference type="ARBA" id="ARBA00022737"/>
    </source>
</evidence>
<dbReference type="PANTHER" id="PTHR47333:SF4">
    <property type="entry name" value="EGF-LIKE DOMAIN-CONTAINING PROTEIN"/>
    <property type="match status" value="1"/>
</dbReference>
<sequence length="421" mass="46937">MEKILTIIVFSLIVNYSLAADNLENTLNHCCNIGKSWSTDKKSCNITLSFPMFSVASEHNDMCLNTVGACCLDSLREMRCNEGKQMALENKTCNEKTQKGKNQVDSMMCCEICKIGITVGTTKTICGPTPILFGNHQWGEVYQSCCSAPKAKLIPTEIIENYNIAGVNQCNDGTHNCAPKDKCVSTPHGFECRPRKLPIPLSISPENLIRPRKKPNCEAGHTYDFTEQRCKDIDECIQQPCDINEQCQNTIGSFKCFCKNGFQLDNVTNACTDINECQLNLHTCQEFQRCDNTVGSYQCVRFTGCGTGYTLDVESSLCKDDDECALKTDTCSDLGPEWVCRNTVGSFRCEEKKRCTGPDCGARNGTNQTAVKCLRGYEVDPNNKCIDINECRSPTRCSKNEVCHNTNGSYYCLPKSKQFPR</sequence>
<dbReference type="GO" id="GO:0005576">
    <property type="term" value="C:extracellular region"/>
    <property type="evidence" value="ECO:0007669"/>
    <property type="project" value="UniProtKB-SubCell"/>
</dbReference>
<evidence type="ECO:0000313" key="12">
    <source>
        <dbReference type="Proteomes" id="UP000694846"/>
    </source>
</evidence>
<feature type="domain" description="EGF-like" evidence="10">
    <location>
        <begin position="232"/>
        <end position="268"/>
    </location>
</feature>
<reference evidence="11" key="1">
    <citation type="submission" date="2018-04" db="EMBL/GenBank/DDBJ databases">
        <title>Transcriptome assembly of Sipha flava.</title>
        <authorList>
            <person name="Scully E.D."/>
            <person name="Geib S.M."/>
            <person name="Palmer N.A."/>
            <person name="Koch K."/>
            <person name="Bradshaw J."/>
            <person name="Heng-Moss T."/>
            <person name="Sarath G."/>
        </authorList>
    </citation>
    <scope>NUCLEOTIDE SEQUENCE</scope>
</reference>
<keyword evidence="2" id="KW-0964">Secreted</keyword>
<keyword evidence="6" id="KW-1015">Disulfide bond</keyword>
<feature type="signal peptide" evidence="9">
    <location>
        <begin position="1"/>
        <end position="19"/>
    </location>
</feature>
<dbReference type="AlphaFoldDB" id="A0A2S2R2T1"/>
<dbReference type="FunFam" id="2.10.25.10:FF:000038">
    <property type="entry name" value="Fibrillin 2"/>
    <property type="match status" value="2"/>
</dbReference>
<proteinExistence type="predicted"/>
<organism evidence="11">
    <name type="scientific">Sipha flava</name>
    <name type="common">yellow sugarcane aphid</name>
    <dbReference type="NCBI Taxonomy" id="143950"/>
    <lineage>
        <taxon>Eukaryota</taxon>
        <taxon>Metazoa</taxon>
        <taxon>Ecdysozoa</taxon>
        <taxon>Arthropoda</taxon>
        <taxon>Hexapoda</taxon>
        <taxon>Insecta</taxon>
        <taxon>Pterygota</taxon>
        <taxon>Neoptera</taxon>
        <taxon>Paraneoptera</taxon>
        <taxon>Hemiptera</taxon>
        <taxon>Sternorrhyncha</taxon>
        <taxon>Aphidomorpha</taxon>
        <taxon>Aphidoidea</taxon>
        <taxon>Aphididae</taxon>
        <taxon>Sipha</taxon>
    </lineage>
</organism>
<evidence type="ECO:0000256" key="3">
    <source>
        <dbReference type="ARBA" id="ARBA00022536"/>
    </source>
</evidence>
<dbReference type="GO" id="GO:0005509">
    <property type="term" value="F:calcium ion binding"/>
    <property type="evidence" value="ECO:0007669"/>
    <property type="project" value="InterPro"/>
</dbReference>
<reference evidence="13" key="2">
    <citation type="submission" date="2025-04" db="UniProtKB">
        <authorList>
            <consortium name="RefSeq"/>
        </authorList>
    </citation>
    <scope>IDENTIFICATION</scope>
    <source>
        <tissue evidence="13">Whole body</tissue>
    </source>
</reference>
<dbReference type="PROSITE" id="PS01187">
    <property type="entry name" value="EGF_CA"/>
    <property type="match status" value="2"/>
</dbReference>
<evidence type="ECO:0000313" key="11">
    <source>
        <dbReference type="EMBL" id="MBY84285.1"/>
    </source>
</evidence>
<gene>
    <name evidence="11" type="primary">FBLN1</name>
    <name evidence="13" type="synonym">LOC112679209</name>
    <name evidence="11" type="ORF">g.109215</name>
</gene>
<dbReference type="InterPro" id="IPR000742">
    <property type="entry name" value="EGF"/>
</dbReference>
<keyword evidence="12" id="KW-1185">Reference proteome</keyword>
<keyword evidence="3 8" id="KW-0245">EGF-like domain</keyword>
<keyword evidence="4 9" id="KW-0732">Signal</keyword>
<dbReference type="Gene3D" id="2.10.25.10">
    <property type="entry name" value="Laminin"/>
    <property type="match status" value="5"/>
</dbReference>
<dbReference type="SMART" id="SM00181">
    <property type="entry name" value="EGF"/>
    <property type="match status" value="2"/>
</dbReference>
<dbReference type="InterPro" id="IPR052080">
    <property type="entry name" value="vWF_C/EGF_Fibrillin"/>
</dbReference>